<reference evidence="1" key="1">
    <citation type="submission" date="2020-06" db="EMBL/GenBank/DDBJ databases">
        <authorList>
            <person name="Li T."/>
            <person name="Hu X."/>
            <person name="Zhang T."/>
            <person name="Song X."/>
            <person name="Zhang H."/>
            <person name="Dai N."/>
            <person name="Sheng W."/>
            <person name="Hou X."/>
            <person name="Wei L."/>
        </authorList>
    </citation>
    <scope>NUCLEOTIDE SEQUENCE</scope>
    <source>
        <strain evidence="1">G02</strain>
        <tissue evidence="1">Leaf</tissue>
    </source>
</reference>
<evidence type="ECO:0000313" key="1">
    <source>
        <dbReference type="EMBL" id="KAL0301643.1"/>
    </source>
</evidence>
<protein>
    <submittedName>
        <fullName evidence="1">Uncharacterized protein</fullName>
    </submittedName>
</protein>
<sequence length="193" mass="21948">MTVHFLRSFGFFFASKFRIILPQTNDITLFCQAWKRNNSRQLHVRDIFPFLILWHIWTRRNTAKHRGFTFKADSVIFKILEHLHLIKKCGLWKPFHWKGDLCTAGLMGIQIFPPAKKTRGIVVTSKKPLEGWTKVNMDGAARGNPGAAGGGGVLRNHLGKSSSPIRNLWELSTALMLNCLLSTEVSSYVRNEA</sequence>
<reference evidence="1" key="2">
    <citation type="journal article" date="2024" name="Plant">
        <title>Genomic evolution and insights into agronomic trait innovations of Sesamum species.</title>
        <authorList>
            <person name="Miao H."/>
            <person name="Wang L."/>
            <person name="Qu L."/>
            <person name="Liu H."/>
            <person name="Sun Y."/>
            <person name="Le M."/>
            <person name="Wang Q."/>
            <person name="Wei S."/>
            <person name="Zheng Y."/>
            <person name="Lin W."/>
            <person name="Duan Y."/>
            <person name="Cao H."/>
            <person name="Xiong S."/>
            <person name="Wang X."/>
            <person name="Wei L."/>
            <person name="Li C."/>
            <person name="Ma Q."/>
            <person name="Ju M."/>
            <person name="Zhao R."/>
            <person name="Li G."/>
            <person name="Mu C."/>
            <person name="Tian Q."/>
            <person name="Mei H."/>
            <person name="Zhang T."/>
            <person name="Gao T."/>
            <person name="Zhang H."/>
        </authorList>
    </citation>
    <scope>NUCLEOTIDE SEQUENCE</scope>
    <source>
        <strain evidence="1">G02</strain>
    </source>
</reference>
<comment type="caution">
    <text evidence="1">The sequence shown here is derived from an EMBL/GenBank/DDBJ whole genome shotgun (WGS) entry which is preliminary data.</text>
</comment>
<gene>
    <name evidence="1" type="ORF">Sradi_6441100</name>
</gene>
<organism evidence="1">
    <name type="scientific">Sesamum radiatum</name>
    <name type="common">Black benniseed</name>
    <dbReference type="NCBI Taxonomy" id="300843"/>
    <lineage>
        <taxon>Eukaryota</taxon>
        <taxon>Viridiplantae</taxon>
        <taxon>Streptophyta</taxon>
        <taxon>Embryophyta</taxon>
        <taxon>Tracheophyta</taxon>
        <taxon>Spermatophyta</taxon>
        <taxon>Magnoliopsida</taxon>
        <taxon>eudicotyledons</taxon>
        <taxon>Gunneridae</taxon>
        <taxon>Pentapetalae</taxon>
        <taxon>asterids</taxon>
        <taxon>lamiids</taxon>
        <taxon>Lamiales</taxon>
        <taxon>Pedaliaceae</taxon>
        <taxon>Sesamum</taxon>
    </lineage>
</organism>
<dbReference type="EMBL" id="JACGWJ010000030">
    <property type="protein sequence ID" value="KAL0301643.1"/>
    <property type="molecule type" value="Genomic_DNA"/>
</dbReference>
<dbReference type="AlphaFoldDB" id="A0AAW2K6Y6"/>
<accession>A0AAW2K6Y6</accession>
<name>A0AAW2K6Y6_SESRA</name>
<proteinExistence type="predicted"/>